<reference evidence="1 2" key="1">
    <citation type="submission" date="2019-02" db="EMBL/GenBank/DDBJ databases">
        <title>Sequencing the genomes of 1000 actinobacteria strains.</title>
        <authorList>
            <person name="Klenk H.-P."/>
        </authorList>
    </citation>
    <scope>NUCLEOTIDE SEQUENCE [LARGE SCALE GENOMIC DNA]</scope>
    <source>
        <strain evidence="1 2">DSM 45888</strain>
    </source>
</reference>
<organism evidence="1 2">
    <name type="scientific">Micromonospora violae</name>
    <dbReference type="NCBI Taxonomy" id="1278207"/>
    <lineage>
        <taxon>Bacteria</taxon>
        <taxon>Bacillati</taxon>
        <taxon>Actinomycetota</taxon>
        <taxon>Actinomycetes</taxon>
        <taxon>Micromonosporales</taxon>
        <taxon>Micromonosporaceae</taxon>
        <taxon>Micromonospora</taxon>
    </lineage>
</organism>
<protein>
    <submittedName>
        <fullName evidence="1">Uncharacterized protein</fullName>
    </submittedName>
</protein>
<dbReference type="Proteomes" id="UP000293781">
    <property type="component" value="Unassembled WGS sequence"/>
</dbReference>
<gene>
    <name evidence="1" type="ORF">EV382_2859</name>
</gene>
<sequence>MFLFPGDAARDHIIELVRLNLARICALATARQPNVYWLRRGSVTSYEERLAEIHRRRT</sequence>
<dbReference type="AlphaFoldDB" id="A0A4Q7UJ71"/>
<evidence type="ECO:0000313" key="2">
    <source>
        <dbReference type="Proteomes" id="UP000293781"/>
    </source>
</evidence>
<accession>A0A4Q7UJ71</accession>
<proteinExistence type="predicted"/>
<comment type="caution">
    <text evidence="1">The sequence shown here is derived from an EMBL/GenBank/DDBJ whole genome shotgun (WGS) entry which is preliminary data.</text>
</comment>
<dbReference type="EMBL" id="SHKK01000001">
    <property type="protein sequence ID" value="RZT79639.1"/>
    <property type="molecule type" value="Genomic_DNA"/>
</dbReference>
<name>A0A4Q7UJ71_9ACTN</name>
<evidence type="ECO:0000313" key="1">
    <source>
        <dbReference type="EMBL" id="RZT79639.1"/>
    </source>
</evidence>
<keyword evidence="2" id="KW-1185">Reference proteome</keyword>